<proteinExistence type="predicted"/>
<evidence type="ECO:0008006" key="3">
    <source>
        <dbReference type="Google" id="ProtNLM"/>
    </source>
</evidence>
<gene>
    <name evidence="1" type="ORF">LHA35_23215</name>
</gene>
<sequence length="46" mass="4699">MAERRYLITGAASGIGAACCRLLAGPGTAIALHTRIMFGKGVHGLD</sequence>
<dbReference type="PROSITE" id="PS51257">
    <property type="entry name" value="PROKAR_LIPOPROTEIN"/>
    <property type="match status" value="1"/>
</dbReference>
<evidence type="ECO:0000313" key="2">
    <source>
        <dbReference type="Proteomes" id="UP001139311"/>
    </source>
</evidence>
<dbReference type="EMBL" id="JAJAQI010000048">
    <property type="protein sequence ID" value="MCB4824643.1"/>
    <property type="molecule type" value="Genomic_DNA"/>
</dbReference>
<name>A0A9X1IJ91_9PROT</name>
<comment type="caution">
    <text evidence="1">The sequence shown here is derived from an EMBL/GenBank/DDBJ whole genome shotgun (WGS) entry which is preliminary data.</text>
</comment>
<protein>
    <recommendedName>
        <fullName evidence="3">Short-chain dehydrogenase</fullName>
    </recommendedName>
</protein>
<dbReference type="SUPFAM" id="SSF51735">
    <property type="entry name" value="NAD(P)-binding Rossmann-fold domains"/>
    <property type="match status" value="1"/>
</dbReference>
<keyword evidence="2" id="KW-1185">Reference proteome</keyword>
<dbReference type="AlphaFoldDB" id="A0A9X1IJ91"/>
<dbReference type="Gene3D" id="3.40.50.720">
    <property type="entry name" value="NAD(P)-binding Rossmann-like Domain"/>
    <property type="match status" value="1"/>
</dbReference>
<reference evidence="1" key="1">
    <citation type="submission" date="2021-10" db="EMBL/GenBank/DDBJ databases">
        <title>Roseicella aerolatum sp. nov., isolated from aerosols of e-waste dismantling site.</title>
        <authorList>
            <person name="Qin T."/>
        </authorList>
    </citation>
    <scope>NUCLEOTIDE SEQUENCE</scope>
    <source>
        <strain evidence="1">GB24</strain>
    </source>
</reference>
<accession>A0A9X1IJ91</accession>
<organism evidence="1 2">
    <name type="scientific">Roseicella aerolata</name>
    <dbReference type="NCBI Taxonomy" id="2883479"/>
    <lineage>
        <taxon>Bacteria</taxon>
        <taxon>Pseudomonadati</taxon>
        <taxon>Pseudomonadota</taxon>
        <taxon>Alphaproteobacteria</taxon>
        <taxon>Acetobacterales</taxon>
        <taxon>Roseomonadaceae</taxon>
        <taxon>Roseicella</taxon>
    </lineage>
</organism>
<evidence type="ECO:0000313" key="1">
    <source>
        <dbReference type="EMBL" id="MCB4824643.1"/>
    </source>
</evidence>
<dbReference type="InterPro" id="IPR036291">
    <property type="entry name" value="NAD(P)-bd_dom_sf"/>
</dbReference>
<dbReference type="Proteomes" id="UP001139311">
    <property type="component" value="Unassembled WGS sequence"/>
</dbReference>
<dbReference type="RefSeq" id="WP_226612759.1">
    <property type="nucleotide sequence ID" value="NZ_JAJAQI010000048.1"/>
</dbReference>